<dbReference type="AlphaFoldDB" id="A0ABD0QBM4"/>
<feature type="non-terminal residue" evidence="7">
    <location>
        <position position="51"/>
    </location>
</feature>
<name>A0ABD0QBM4_CIRMR</name>
<organism evidence="7 8">
    <name type="scientific">Cirrhinus mrigala</name>
    <name type="common">Mrigala</name>
    <dbReference type="NCBI Taxonomy" id="683832"/>
    <lineage>
        <taxon>Eukaryota</taxon>
        <taxon>Metazoa</taxon>
        <taxon>Chordata</taxon>
        <taxon>Craniata</taxon>
        <taxon>Vertebrata</taxon>
        <taxon>Euteleostomi</taxon>
        <taxon>Actinopterygii</taxon>
        <taxon>Neopterygii</taxon>
        <taxon>Teleostei</taxon>
        <taxon>Ostariophysi</taxon>
        <taxon>Cypriniformes</taxon>
        <taxon>Cyprinidae</taxon>
        <taxon>Labeoninae</taxon>
        <taxon>Labeonini</taxon>
        <taxon>Cirrhinus</taxon>
    </lineage>
</organism>
<protein>
    <submittedName>
        <fullName evidence="7">Uncharacterized protein</fullName>
    </submittedName>
</protein>
<dbReference type="InterPro" id="IPR052409">
    <property type="entry name" value="Myosin-III_kinase_activity"/>
</dbReference>
<evidence type="ECO:0000256" key="2">
    <source>
        <dbReference type="ARBA" id="ARBA00004316"/>
    </source>
</evidence>
<dbReference type="GO" id="GO:0005856">
    <property type="term" value="C:cytoskeleton"/>
    <property type="evidence" value="ECO:0007669"/>
    <property type="project" value="UniProtKB-SubCell"/>
</dbReference>
<gene>
    <name evidence="7" type="ORF">M9458_019294</name>
</gene>
<reference evidence="7 8" key="1">
    <citation type="submission" date="2024-05" db="EMBL/GenBank/DDBJ databases">
        <title>Genome sequencing and assembly of Indian major carp, Cirrhinus mrigala (Hamilton, 1822).</title>
        <authorList>
            <person name="Mohindra V."/>
            <person name="Chowdhury L.M."/>
            <person name="Lal K."/>
            <person name="Jena J.K."/>
        </authorList>
    </citation>
    <scope>NUCLEOTIDE SEQUENCE [LARGE SCALE GENOMIC DNA]</scope>
    <source>
        <strain evidence="7">CM1030</strain>
        <tissue evidence="7">Blood</tissue>
    </source>
</reference>
<evidence type="ECO:0000256" key="4">
    <source>
        <dbReference type="ARBA" id="ARBA00022737"/>
    </source>
</evidence>
<keyword evidence="3" id="KW-0963">Cytoplasm</keyword>
<dbReference type="EMBL" id="JAMKFB020000009">
    <property type="protein sequence ID" value="KAL0183598.1"/>
    <property type="molecule type" value="Genomic_DNA"/>
</dbReference>
<sequence length="51" mass="5887">CLIKDFETRPSVTHLLEHPFIKQAHGKDTSLRQQLSVLIREQQDVGSRTKT</sequence>
<evidence type="ECO:0000256" key="5">
    <source>
        <dbReference type="ARBA" id="ARBA00023212"/>
    </source>
</evidence>
<keyword evidence="8" id="KW-1185">Reference proteome</keyword>
<keyword evidence="6" id="KW-0966">Cell projection</keyword>
<comment type="subcellular location">
    <subcellularLocation>
        <location evidence="2">Cell projection</location>
    </subcellularLocation>
    <subcellularLocation>
        <location evidence="1">Cytoplasm</location>
        <location evidence="1">Cytoskeleton</location>
    </subcellularLocation>
</comment>
<evidence type="ECO:0000256" key="1">
    <source>
        <dbReference type="ARBA" id="ARBA00004245"/>
    </source>
</evidence>
<evidence type="ECO:0000313" key="8">
    <source>
        <dbReference type="Proteomes" id="UP001529510"/>
    </source>
</evidence>
<comment type="caution">
    <text evidence="7">The sequence shown here is derived from an EMBL/GenBank/DDBJ whole genome shotgun (WGS) entry which is preliminary data.</text>
</comment>
<dbReference type="PANTHER" id="PTHR46256">
    <property type="entry name" value="AGAP011099-PA"/>
    <property type="match status" value="1"/>
</dbReference>
<feature type="non-terminal residue" evidence="7">
    <location>
        <position position="1"/>
    </location>
</feature>
<dbReference type="GO" id="GO:0042995">
    <property type="term" value="C:cell projection"/>
    <property type="evidence" value="ECO:0007669"/>
    <property type="project" value="UniProtKB-SubCell"/>
</dbReference>
<keyword evidence="5" id="KW-0206">Cytoskeleton</keyword>
<evidence type="ECO:0000256" key="3">
    <source>
        <dbReference type="ARBA" id="ARBA00022490"/>
    </source>
</evidence>
<dbReference type="Proteomes" id="UP001529510">
    <property type="component" value="Unassembled WGS sequence"/>
</dbReference>
<proteinExistence type="predicted"/>
<keyword evidence="4" id="KW-0677">Repeat</keyword>
<evidence type="ECO:0000256" key="6">
    <source>
        <dbReference type="ARBA" id="ARBA00023273"/>
    </source>
</evidence>
<evidence type="ECO:0000313" key="7">
    <source>
        <dbReference type="EMBL" id="KAL0183598.1"/>
    </source>
</evidence>
<accession>A0ABD0QBM4</accession>
<dbReference type="Gene3D" id="1.10.510.10">
    <property type="entry name" value="Transferase(Phosphotransferase) domain 1"/>
    <property type="match status" value="1"/>
</dbReference>
<dbReference type="PANTHER" id="PTHR46256:SF1">
    <property type="entry name" value="MYOSIN-IIIB"/>
    <property type="match status" value="1"/>
</dbReference>